<dbReference type="AlphaFoldDB" id="A0AAN4ZMW6"/>
<protein>
    <submittedName>
        <fullName evidence="2">Uncharacterized protein</fullName>
    </submittedName>
</protein>
<sequence length="74" mass="8059">QQSGDWETPHAMQNVTNGSVDMNPQQLQHTIPAMQASPQPQQQLQTTHNGSNGSMGMEPQQVQHAARLQSATNP</sequence>
<evidence type="ECO:0000313" key="2">
    <source>
        <dbReference type="EMBL" id="GMR41187.1"/>
    </source>
</evidence>
<dbReference type="Proteomes" id="UP001328107">
    <property type="component" value="Unassembled WGS sequence"/>
</dbReference>
<keyword evidence="3" id="KW-1185">Reference proteome</keyword>
<feature type="non-terminal residue" evidence="2">
    <location>
        <position position="1"/>
    </location>
</feature>
<feature type="region of interest" description="Disordered" evidence="1">
    <location>
        <begin position="1"/>
        <end position="74"/>
    </location>
</feature>
<feature type="compositionally biased region" description="Polar residues" evidence="1">
    <location>
        <begin position="1"/>
        <end position="29"/>
    </location>
</feature>
<gene>
    <name evidence="2" type="ORF">PMAYCL1PPCAC_11382</name>
</gene>
<evidence type="ECO:0000313" key="3">
    <source>
        <dbReference type="Proteomes" id="UP001328107"/>
    </source>
</evidence>
<accession>A0AAN4ZMW6</accession>
<organism evidence="2 3">
    <name type="scientific">Pristionchus mayeri</name>
    <dbReference type="NCBI Taxonomy" id="1317129"/>
    <lineage>
        <taxon>Eukaryota</taxon>
        <taxon>Metazoa</taxon>
        <taxon>Ecdysozoa</taxon>
        <taxon>Nematoda</taxon>
        <taxon>Chromadorea</taxon>
        <taxon>Rhabditida</taxon>
        <taxon>Rhabditina</taxon>
        <taxon>Diplogasteromorpha</taxon>
        <taxon>Diplogasteroidea</taxon>
        <taxon>Neodiplogasteridae</taxon>
        <taxon>Pristionchus</taxon>
    </lineage>
</organism>
<dbReference type="EMBL" id="BTRK01000003">
    <property type="protein sequence ID" value="GMR41187.1"/>
    <property type="molecule type" value="Genomic_DNA"/>
</dbReference>
<reference evidence="3" key="1">
    <citation type="submission" date="2022-10" db="EMBL/GenBank/DDBJ databases">
        <title>Genome assembly of Pristionchus species.</title>
        <authorList>
            <person name="Yoshida K."/>
            <person name="Sommer R.J."/>
        </authorList>
    </citation>
    <scope>NUCLEOTIDE SEQUENCE [LARGE SCALE GENOMIC DNA]</scope>
    <source>
        <strain evidence="3">RS5460</strain>
    </source>
</reference>
<feature type="non-terminal residue" evidence="2">
    <location>
        <position position="74"/>
    </location>
</feature>
<proteinExistence type="predicted"/>
<feature type="compositionally biased region" description="Low complexity" evidence="1">
    <location>
        <begin position="32"/>
        <end position="45"/>
    </location>
</feature>
<comment type="caution">
    <text evidence="2">The sequence shown here is derived from an EMBL/GenBank/DDBJ whole genome shotgun (WGS) entry which is preliminary data.</text>
</comment>
<evidence type="ECO:0000256" key="1">
    <source>
        <dbReference type="SAM" id="MobiDB-lite"/>
    </source>
</evidence>
<name>A0AAN4ZMW6_9BILA</name>